<dbReference type="EMBL" id="ACZL01000023">
    <property type="protein sequence ID" value="EHI55317.1"/>
    <property type="molecule type" value="Genomic_DNA"/>
</dbReference>
<evidence type="ECO:0000256" key="2">
    <source>
        <dbReference type="SAM" id="SignalP"/>
    </source>
</evidence>
<feature type="chain" id="PRO_5038352846" description="DUF5067 domain-containing protein" evidence="2">
    <location>
        <begin position="22"/>
        <end position="193"/>
    </location>
</feature>
<accession>G5GIR3</accession>
<dbReference type="AlphaFoldDB" id="G5GIR3"/>
<evidence type="ECO:0000256" key="1">
    <source>
        <dbReference type="SAM" id="MobiDB-lite"/>
    </source>
</evidence>
<gene>
    <name evidence="3" type="ORF">HMPREF9333_01453</name>
</gene>
<keyword evidence="2" id="KW-0732">Signal</keyword>
<feature type="signal peptide" evidence="2">
    <location>
        <begin position="1"/>
        <end position="21"/>
    </location>
</feature>
<proteinExistence type="predicted"/>
<organism evidence="3 4">
    <name type="scientific">Johnsonella ignava ATCC 51276</name>
    <dbReference type="NCBI Taxonomy" id="679200"/>
    <lineage>
        <taxon>Bacteria</taxon>
        <taxon>Bacillati</taxon>
        <taxon>Bacillota</taxon>
        <taxon>Clostridia</taxon>
        <taxon>Lachnospirales</taxon>
        <taxon>Lachnospiraceae</taxon>
        <taxon>Johnsonella</taxon>
    </lineage>
</organism>
<dbReference type="RefSeq" id="WP_005541114.1">
    <property type="nucleotide sequence ID" value="NZ_JH378833.1"/>
</dbReference>
<protein>
    <recommendedName>
        <fullName evidence="5">DUF5067 domain-containing protein</fullName>
    </recommendedName>
</protein>
<dbReference type="OrthoDB" id="1922291at2"/>
<keyword evidence="4" id="KW-1185">Reference proteome</keyword>
<feature type="region of interest" description="Disordered" evidence="1">
    <location>
        <begin position="168"/>
        <end position="193"/>
    </location>
</feature>
<name>G5GIR3_9FIRM</name>
<dbReference type="Proteomes" id="UP000003011">
    <property type="component" value="Unassembled WGS sequence"/>
</dbReference>
<dbReference type="eggNOG" id="ENOG5032WG7">
    <property type="taxonomic scope" value="Bacteria"/>
</dbReference>
<reference evidence="3 4" key="1">
    <citation type="submission" date="2011-08" db="EMBL/GenBank/DDBJ databases">
        <title>The Genome Sequence of Johnsonella ignava ATCC 51276.</title>
        <authorList>
            <consortium name="The Broad Institute Genome Sequencing Platform"/>
            <person name="Earl A."/>
            <person name="Ward D."/>
            <person name="Feldgarden M."/>
            <person name="Gevers D."/>
            <person name="Izard J."/>
            <person name="Blanton J.M."/>
            <person name="Baranova O.V."/>
            <person name="Dewhirst F.E."/>
            <person name="Young S.K."/>
            <person name="Zeng Q."/>
            <person name="Gargeya S."/>
            <person name="Fitzgerald M."/>
            <person name="Haas B."/>
            <person name="Abouelleil A."/>
            <person name="Alvarado L."/>
            <person name="Arachchi H.M."/>
            <person name="Berlin A."/>
            <person name="Brown A."/>
            <person name="Chapman S.B."/>
            <person name="Chen Z."/>
            <person name="Dunbar C."/>
            <person name="Freedman E."/>
            <person name="Gearin G."/>
            <person name="Gellesch M."/>
            <person name="Goldberg J."/>
            <person name="Griggs A."/>
            <person name="Gujja S."/>
            <person name="Heiman D."/>
            <person name="Howarth C."/>
            <person name="Larson L."/>
            <person name="Lui A."/>
            <person name="MacDonald P.J.P."/>
            <person name="Montmayeur A."/>
            <person name="Murphy C."/>
            <person name="Neiman D."/>
            <person name="Pearson M."/>
            <person name="Priest M."/>
            <person name="Roberts A."/>
            <person name="Saif S."/>
            <person name="Shea T."/>
            <person name="Shenoy N."/>
            <person name="Sisk P."/>
            <person name="Stolte C."/>
            <person name="Sykes S."/>
            <person name="Wortman J."/>
            <person name="Nusbaum C."/>
            <person name="Birren B."/>
        </authorList>
    </citation>
    <scope>NUCLEOTIDE SEQUENCE [LARGE SCALE GENOMIC DNA]</scope>
    <source>
        <strain evidence="3 4">ATCC 51276</strain>
    </source>
</reference>
<comment type="caution">
    <text evidence="3">The sequence shown here is derived from an EMBL/GenBank/DDBJ whole genome shotgun (WGS) entry which is preliminary data.</text>
</comment>
<evidence type="ECO:0008006" key="5">
    <source>
        <dbReference type="Google" id="ProtNLM"/>
    </source>
</evidence>
<feature type="compositionally biased region" description="Low complexity" evidence="1">
    <location>
        <begin position="182"/>
        <end position="193"/>
    </location>
</feature>
<dbReference type="HOGENOM" id="CLU_124867_0_0_9"/>
<sequence>MIRLKKAVIITVFIAGAACVAAGCTEPEIVTPQSVGAEPDFQTKENIEIDWEQVQEDCQAALSKEDYPKGDYIDIDVERLDQNVIRLIWVLSNDATQVEALNYGPDYIKAFNDAAAVQDFSIKKSADGYYGGLWDKYTLELEIFTEGDIMKPENYYVNQIIDPGKNDPVIPVIRGNKETESSGESSSGTGKSK</sequence>
<evidence type="ECO:0000313" key="4">
    <source>
        <dbReference type="Proteomes" id="UP000003011"/>
    </source>
</evidence>
<evidence type="ECO:0000313" key="3">
    <source>
        <dbReference type="EMBL" id="EHI55317.1"/>
    </source>
</evidence>
<dbReference type="PROSITE" id="PS51257">
    <property type="entry name" value="PROKAR_LIPOPROTEIN"/>
    <property type="match status" value="1"/>
</dbReference>